<dbReference type="OrthoDB" id="9985325at2"/>
<dbReference type="RefSeq" id="WP_141177442.1">
    <property type="nucleotide sequence ID" value="NZ_JBHUFX010000002.1"/>
</dbReference>
<keyword evidence="1" id="KW-1133">Transmembrane helix</keyword>
<reference evidence="2 3" key="1">
    <citation type="submission" date="2019-06" db="EMBL/GenBank/DDBJ databases">
        <authorList>
            <person name="Yang Y."/>
        </authorList>
    </citation>
    <scope>NUCLEOTIDE SEQUENCE [LARGE SCALE GENOMIC DNA]</scope>
    <source>
        <strain evidence="2 3">BIT-26</strain>
    </source>
</reference>
<gene>
    <name evidence="2" type="ORF">FKM52_17515</name>
</gene>
<feature type="transmembrane region" description="Helical" evidence="1">
    <location>
        <begin position="59"/>
        <end position="92"/>
    </location>
</feature>
<keyword evidence="1" id="KW-0812">Transmembrane</keyword>
<evidence type="ECO:0000313" key="2">
    <source>
        <dbReference type="EMBL" id="TPW40715.1"/>
    </source>
</evidence>
<comment type="caution">
    <text evidence="2">The sequence shown here is derived from an EMBL/GenBank/DDBJ whole genome shotgun (WGS) entry which is preliminary data.</text>
</comment>
<organism evidence="2 3">
    <name type="scientific">Mixta tenebrionis</name>
    <dbReference type="NCBI Taxonomy" id="2562439"/>
    <lineage>
        <taxon>Bacteria</taxon>
        <taxon>Pseudomonadati</taxon>
        <taxon>Pseudomonadota</taxon>
        <taxon>Gammaproteobacteria</taxon>
        <taxon>Enterobacterales</taxon>
        <taxon>Erwiniaceae</taxon>
        <taxon>Mixta</taxon>
    </lineage>
</organism>
<dbReference type="EMBL" id="VHQI01000012">
    <property type="protein sequence ID" value="TPW40715.1"/>
    <property type="molecule type" value="Genomic_DNA"/>
</dbReference>
<evidence type="ECO:0000256" key="1">
    <source>
        <dbReference type="SAM" id="Phobius"/>
    </source>
</evidence>
<accession>A0A506V4Y2</accession>
<protein>
    <submittedName>
        <fullName evidence="2">Uncharacterized protein</fullName>
    </submittedName>
</protein>
<proteinExistence type="predicted"/>
<sequence>MRTINTLEIEQVSGAGFSISTSDILNFFRPQKPATDWESNFTTNAESTGFGKGDLFGKIFVGLFAVAAVTVAVAGAIGSAGALAVGGAVFAAAK</sequence>
<dbReference type="AlphaFoldDB" id="A0A506V4Y2"/>
<evidence type="ECO:0000313" key="3">
    <source>
        <dbReference type="Proteomes" id="UP000319523"/>
    </source>
</evidence>
<dbReference type="Proteomes" id="UP000319523">
    <property type="component" value="Unassembled WGS sequence"/>
</dbReference>
<name>A0A506V4Y2_9GAMM</name>
<keyword evidence="1" id="KW-0472">Membrane</keyword>
<keyword evidence="3" id="KW-1185">Reference proteome</keyword>